<dbReference type="InterPro" id="IPR041170">
    <property type="entry name" value="Znf-RING_14"/>
</dbReference>
<protein>
    <submittedName>
        <fullName evidence="2">Putative E3 ubiquitin-protein ligase parkin</fullName>
    </submittedName>
</protein>
<name>A0A3G5A0J9_9VIRU</name>
<sequence>MVDVERKSLLMVVPKEIDLAVAISMRENNIVIDPVVLQQVKVLVADIVSKMISKCRADYDDYLERELAKRHTAAIAPAIAPTAAAAPVSDFFGYCTPCDKCVAAKITRRCLSCFSDAIEEVKDVDVTNLSAEYDNCRHLGTTTCTWKKCKFFGSCFNHSDKYLQMVPQVFANKTGIVCSPCEKVEQMLLRFGCNHVICLNCWRKYTVLKLNNRELLFNTPTISSDPTLCCPVGCRKFIVGDNAFRILGKVLFAQYVTLGMEQMVGRKITPESTLGRVQLKKIENVE</sequence>
<evidence type="ECO:0000313" key="2">
    <source>
        <dbReference type="EMBL" id="AYV80715.1"/>
    </source>
</evidence>
<gene>
    <name evidence="2" type="ORF">Harvfovirus5_19</name>
</gene>
<feature type="domain" description="RING/Ubox-like zinc-binding" evidence="1">
    <location>
        <begin position="171"/>
        <end position="256"/>
    </location>
</feature>
<reference evidence="2" key="1">
    <citation type="submission" date="2018-10" db="EMBL/GenBank/DDBJ databases">
        <title>Hidden diversity of soil giant viruses.</title>
        <authorList>
            <person name="Schulz F."/>
            <person name="Alteio L."/>
            <person name="Goudeau D."/>
            <person name="Ryan E.M."/>
            <person name="Malmstrom R.R."/>
            <person name="Blanchard J."/>
            <person name="Woyke T."/>
        </authorList>
    </citation>
    <scope>NUCLEOTIDE SEQUENCE</scope>
    <source>
        <strain evidence="2">HAV1</strain>
    </source>
</reference>
<dbReference type="EMBL" id="MK072247">
    <property type="protein sequence ID" value="AYV80715.1"/>
    <property type="molecule type" value="Genomic_DNA"/>
</dbReference>
<organism evidence="2">
    <name type="scientific">Harvfovirus sp</name>
    <dbReference type="NCBI Taxonomy" id="2487768"/>
    <lineage>
        <taxon>Viruses</taxon>
        <taxon>Varidnaviria</taxon>
        <taxon>Bamfordvirae</taxon>
        <taxon>Nucleocytoviricota</taxon>
        <taxon>Megaviricetes</taxon>
        <taxon>Imitervirales</taxon>
        <taxon>Mimiviridae</taxon>
        <taxon>Klosneuvirinae</taxon>
    </lineage>
</organism>
<dbReference type="Pfam" id="PF17978">
    <property type="entry name" value="zf-RING_14"/>
    <property type="match status" value="1"/>
</dbReference>
<dbReference type="SUPFAM" id="SSF57850">
    <property type="entry name" value="RING/U-box"/>
    <property type="match status" value="1"/>
</dbReference>
<proteinExistence type="predicted"/>
<evidence type="ECO:0000259" key="1">
    <source>
        <dbReference type="Pfam" id="PF17978"/>
    </source>
</evidence>
<accession>A0A3G5A0J9</accession>